<accession>A0ABM5N2Q1</accession>
<gene>
    <name evidence="2" type="ordered locus">Emtol_2555</name>
</gene>
<keyword evidence="1" id="KW-0472">Membrane</keyword>
<feature type="transmembrane region" description="Helical" evidence="1">
    <location>
        <begin position="7"/>
        <end position="26"/>
    </location>
</feature>
<protein>
    <submittedName>
        <fullName evidence="2">Uncharacterized protein</fullName>
    </submittedName>
</protein>
<name>A0ABM5N2Q1_EMTOG</name>
<reference evidence="2 3" key="1">
    <citation type="submission" date="2011-07" db="EMBL/GenBank/DDBJ databases">
        <title>The complete genome of chromosome of Emticicia oligotrophica DSM 17448.</title>
        <authorList>
            <consortium name="US DOE Joint Genome Institute (JGI-PGF)"/>
            <person name="Lucas S."/>
            <person name="Han J."/>
            <person name="Lapidus A."/>
            <person name="Bruce D."/>
            <person name="Goodwin L."/>
            <person name="Pitluck S."/>
            <person name="Peters L."/>
            <person name="Kyrpides N."/>
            <person name="Mavromatis K."/>
            <person name="Ivanova N."/>
            <person name="Ovchinnikova G."/>
            <person name="Teshima H."/>
            <person name="Detter J.C."/>
            <person name="Tapia R."/>
            <person name="Han C."/>
            <person name="Land M."/>
            <person name="Hauser L."/>
            <person name="Markowitz V."/>
            <person name="Cheng J.-F."/>
            <person name="Hugenholtz P."/>
            <person name="Woyke T."/>
            <person name="Wu D."/>
            <person name="Tindall B."/>
            <person name="Pomrenke H."/>
            <person name="Brambilla E."/>
            <person name="Klenk H.-P."/>
            <person name="Eisen J.A."/>
        </authorList>
    </citation>
    <scope>NUCLEOTIDE SEQUENCE [LARGE SCALE GENOMIC DNA]</scope>
    <source>
        <strain evidence="2 3">DSM 17448</strain>
    </source>
</reference>
<keyword evidence="1" id="KW-1133">Transmembrane helix</keyword>
<dbReference type="Proteomes" id="UP000002875">
    <property type="component" value="Chromosome"/>
</dbReference>
<proteinExistence type="predicted"/>
<feature type="transmembrane region" description="Helical" evidence="1">
    <location>
        <begin position="32"/>
        <end position="50"/>
    </location>
</feature>
<organism evidence="2 3">
    <name type="scientific">Emticicia oligotrophica (strain DSM 17448 / CIP 109782 / MTCC 6937 / GPTSA100-15)</name>
    <dbReference type="NCBI Taxonomy" id="929562"/>
    <lineage>
        <taxon>Bacteria</taxon>
        <taxon>Pseudomonadati</taxon>
        <taxon>Bacteroidota</taxon>
        <taxon>Cytophagia</taxon>
        <taxon>Cytophagales</taxon>
        <taxon>Leadbetterellaceae</taxon>
        <taxon>Emticicia</taxon>
    </lineage>
</organism>
<keyword evidence="3" id="KW-1185">Reference proteome</keyword>
<evidence type="ECO:0000256" key="1">
    <source>
        <dbReference type="SAM" id="Phobius"/>
    </source>
</evidence>
<sequence>MIMDTKFIRHLAISVCVTALVVYIIYHSYDEGAYLMMSALAVSSFIIGYLEPRRGWILALTQIIILVSVYLLRIFTPASPDMAMFGTFAGCGISLVFSFVAGRIARLWGR</sequence>
<evidence type="ECO:0000313" key="3">
    <source>
        <dbReference type="Proteomes" id="UP000002875"/>
    </source>
</evidence>
<feature type="transmembrane region" description="Helical" evidence="1">
    <location>
        <begin position="57"/>
        <end position="76"/>
    </location>
</feature>
<feature type="transmembrane region" description="Helical" evidence="1">
    <location>
        <begin position="82"/>
        <end position="105"/>
    </location>
</feature>
<dbReference type="EMBL" id="CP002961">
    <property type="protein sequence ID" value="AFK03691.1"/>
    <property type="molecule type" value="Genomic_DNA"/>
</dbReference>
<keyword evidence="1" id="KW-0812">Transmembrane</keyword>
<evidence type="ECO:0000313" key="2">
    <source>
        <dbReference type="EMBL" id="AFK03691.1"/>
    </source>
</evidence>